<reference evidence="3" key="1">
    <citation type="submission" date="2016-06" db="UniProtKB">
        <authorList>
            <consortium name="WormBaseParasite"/>
        </authorList>
    </citation>
    <scope>IDENTIFICATION</scope>
</reference>
<gene>
    <name evidence="1" type="ORF">SSLN_LOCUS18324</name>
</gene>
<dbReference type="Proteomes" id="UP000275846">
    <property type="component" value="Unassembled WGS sequence"/>
</dbReference>
<dbReference type="AlphaFoldDB" id="A0A183TPC6"/>
<dbReference type="WBParaSite" id="SSLN_0001901101-mRNA-1">
    <property type="protein sequence ID" value="SSLN_0001901101-mRNA-1"/>
    <property type="gene ID" value="SSLN_0001901101"/>
</dbReference>
<proteinExistence type="predicted"/>
<protein>
    <submittedName>
        <fullName evidence="3">MAM domain-containing protein</fullName>
    </submittedName>
</protein>
<reference evidence="1 2" key="2">
    <citation type="submission" date="2018-11" db="EMBL/GenBank/DDBJ databases">
        <authorList>
            <consortium name="Pathogen Informatics"/>
        </authorList>
    </citation>
    <scope>NUCLEOTIDE SEQUENCE [LARGE SCALE GENOMIC DNA]</scope>
    <source>
        <strain evidence="1 2">NST_G2</strain>
    </source>
</reference>
<evidence type="ECO:0000313" key="3">
    <source>
        <dbReference type="WBParaSite" id="SSLN_0001901101-mRNA-1"/>
    </source>
</evidence>
<evidence type="ECO:0000313" key="2">
    <source>
        <dbReference type="Proteomes" id="UP000275846"/>
    </source>
</evidence>
<name>A0A183TPC6_SCHSO</name>
<keyword evidence="2" id="KW-1185">Reference proteome</keyword>
<sequence length="138" mass="15490">MLTWEQAMLSWSGDWVPMESITITTSYSCESEQITASSSFAFRYRIRQTGCIRDPSADAVLIRSRDPQDVLGIKAICDADRWTDHRVIRKLTEDEKVIDDQPHVRDQRCSGIASVHAGPNASCATTVHDLLFADDFAL</sequence>
<accession>A0A183TPC6</accession>
<organism evidence="3">
    <name type="scientific">Schistocephalus solidus</name>
    <name type="common">Tapeworm</name>
    <dbReference type="NCBI Taxonomy" id="70667"/>
    <lineage>
        <taxon>Eukaryota</taxon>
        <taxon>Metazoa</taxon>
        <taxon>Spiralia</taxon>
        <taxon>Lophotrochozoa</taxon>
        <taxon>Platyhelminthes</taxon>
        <taxon>Cestoda</taxon>
        <taxon>Eucestoda</taxon>
        <taxon>Diphyllobothriidea</taxon>
        <taxon>Diphyllobothriidae</taxon>
        <taxon>Schistocephalus</taxon>
    </lineage>
</organism>
<evidence type="ECO:0000313" key="1">
    <source>
        <dbReference type="EMBL" id="VDM04710.1"/>
    </source>
</evidence>
<dbReference type="EMBL" id="UYSU01044169">
    <property type="protein sequence ID" value="VDM04710.1"/>
    <property type="molecule type" value="Genomic_DNA"/>
</dbReference>